<protein>
    <submittedName>
        <fullName evidence="1">Uncharacterized protein</fullName>
    </submittedName>
</protein>
<evidence type="ECO:0000313" key="1">
    <source>
        <dbReference type="EMBL" id="KAG2267342.1"/>
    </source>
</evidence>
<organism evidence="1 2">
    <name type="scientific">Brassica carinata</name>
    <name type="common">Ethiopian mustard</name>
    <name type="synonym">Abyssinian cabbage</name>
    <dbReference type="NCBI Taxonomy" id="52824"/>
    <lineage>
        <taxon>Eukaryota</taxon>
        <taxon>Viridiplantae</taxon>
        <taxon>Streptophyta</taxon>
        <taxon>Embryophyta</taxon>
        <taxon>Tracheophyta</taxon>
        <taxon>Spermatophyta</taxon>
        <taxon>Magnoliopsida</taxon>
        <taxon>eudicotyledons</taxon>
        <taxon>Gunneridae</taxon>
        <taxon>Pentapetalae</taxon>
        <taxon>rosids</taxon>
        <taxon>malvids</taxon>
        <taxon>Brassicales</taxon>
        <taxon>Brassicaceae</taxon>
        <taxon>Brassiceae</taxon>
        <taxon>Brassica</taxon>
    </lineage>
</organism>
<dbReference type="Proteomes" id="UP000886595">
    <property type="component" value="Unassembled WGS sequence"/>
</dbReference>
<gene>
    <name evidence="1" type="ORF">Bca52824_061897</name>
</gene>
<name>A0A8X7QDI0_BRACI</name>
<dbReference type="AlphaFoldDB" id="A0A8X7QDI0"/>
<accession>A0A8X7QDI0</accession>
<sequence length="207" mass="23042">MELRSDSGYSISNKLSAFRTFLSRLSTTASQRHPWMELIDRSSFASHDRFKFHSFIYVFAPSWPSYSANSNHAVDLFRLLYSSPLSTENRAPTDVSASRFFSTLQILVPGSGHQTISAVFLYRCHHARIQDSSCSSLPSQPRYGREGETMVISYACNPSPPTFSRADVYQLCILQNSIGGTSHMSGGHVNEPFIGEDGVSGVLLHHK</sequence>
<comment type="caution">
    <text evidence="1">The sequence shown here is derived from an EMBL/GenBank/DDBJ whole genome shotgun (WGS) entry which is preliminary data.</text>
</comment>
<evidence type="ECO:0000313" key="2">
    <source>
        <dbReference type="Proteomes" id="UP000886595"/>
    </source>
</evidence>
<dbReference type="EMBL" id="JAAMPC010000013">
    <property type="protein sequence ID" value="KAG2267342.1"/>
    <property type="molecule type" value="Genomic_DNA"/>
</dbReference>
<reference evidence="1 2" key="1">
    <citation type="submission" date="2020-02" db="EMBL/GenBank/DDBJ databases">
        <authorList>
            <person name="Ma Q."/>
            <person name="Huang Y."/>
            <person name="Song X."/>
            <person name="Pei D."/>
        </authorList>
    </citation>
    <scope>NUCLEOTIDE SEQUENCE [LARGE SCALE GENOMIC DNA]</scope>
    <source>
        <strain evidence="1">Sxm20200214</strain>
        <tissue evidence="1">Leaf</tissue>
    </source>
</reference>
<proteinExistence type="predicted"/>
<keyword evidence="2" id="KW-1185">Reference proteome</keyword>